<evidence type="ECO:0000313" key="4">
    <source>
        <dbReference type="Proteomes" id="UP000053259"/>
    </source>
</evidence>
<proteinExistence type="predicted"/>
<dbReference type="GeneID" id="27314233"/>
<feature type="compositionally biased region" description="Low complexity" evidence="1">
    <location>
        <begin position="382"/>
        <end position="399"/>
    </location>
</feature>
<dbReference type="Pfam" id="PF23865">
    <property type="entry name" value="DUF7223"/>
    <property type="match status" value="1"/>
</dbReference>
<evidence type="ECO:0000313" key="3">
    <source>
        <dbReference type="EMBL" id="KIW02450.1"/>
    </source>
</evidence>
<dbReference type="RefSeq" id="XP_016212319.1">
    <property type="nucleotide sequence ID" value="XM_016359871.1"/>
</dbReference>
<evidence type="ECO:0000256" key="1">
    <source>
        <dbReference type="SAM" id="MobiDB-lite"/>
    </source>
</evidence>
<feature type="domain" description="DUF7223" evidence="2">
    <location>
        <begin position="80"/>
        <end position="323"/>
    </location>
</feature>
<dbReference type="InterPro" id="IPR055647">
    <property type="entry name" value="DUF7223"/>
</dbReference>
<dbReference type="EMBL" id="KN847549">
    <property type="protein sequence ID" value="KIW02450.1"/>
    <property type="molecule type" value="Genomic_DNA"/>
</dbReference>
<accession>A0A0D2A7C4</accession>
<gene>
    <name evidence="3" type="ORF">PV09_06260</name>
</gene>
<sequence>MSLGVTKSVGKLKEHSRKDEIMRFDLQKFTLSTTLHRFFHMRLFEGFSDQGLVTNGVPCWIESLNPKLAQSISVPLLPQISFGCKNCTTNGFLEVLVGTFDVEPLNAFTPGDVLQNATVMLSLPDGFAAHIELGLNVSSDVSFSIPIIEAPVAGYTIPGVGKAGLFFSPAISVSFQANEDIQMGFGFEMNIPKNSFILLDLSTISNFTQATGFKDTTVKALPASVNASVGGSLTTSFQPNLVVALDLGSKHSISNTESFELGAQVATIIDAPALTFNLSRELRTIGQFCSADKSGMTTTVSMDLSLGMGIEAEVFISQSVKNADTANSDMISDLKADSAGSVLGLVLPSTSIPIVSKTITSTSTCLGEVKGDKTEGPLVITSVTPTPTSSAPTKSTPVAGSNSPGGAKSQNNAPSHSFVKILVISVITALLPNVVLN</sequence>
<dbReference type="HOGENOM" id="CLU_627313_0_0_1"/>
<protein>
    <recommendedName>
        <fullName evidence="2">DUF7223 domain-containing protein</fullName>
    </recommendedName>
</protein>
<feature type="region of interest" description="Disordered" evidence="1">
    <location>
        <begin position="382"/>
        <end position="412"/>
    </location>
</feature>
<reference evidence="3 4" key="1">
    <citation type="submission" date="2015-01" db="EMBL/GenBank/DDBJ databases">
        <title>The Genome Sequence of Ochroconis gallopava CBS43764.</title>
        <authorList>
            <consortium name="The Broad Institute Genomics Platform"/>
            <person name="Cuomo C."/>
            <person name="de Hoog S."/>
            <person name="Gorbushina A."/>
            <person name="Stielow B."/>
            <person name="Teixiera M."/>
            <person name="Abouelleil A."/>
            <person name="Chapman S.B."/>
            <person name="Priest M."/>
            <person name="Young S.K."/>
            <person name="Wortman J."/>
            <person name="Nusbaum C."/>
            <person name="Birren B."/>
        </authorList>
    </citation>
    <scope>NUCLEOTIDE SEQUENCE [LARGE SCALE GENOMIC DNA]</scope>
    <source>
        <strain evidence="3 4">CBS 43764</strain>
    </source>
</reference>
<dbReference type="STRING" id="253628.A0A0D2A7C4"/>
<dbReference type="VEuPathDB" id="FungiDB:PV09_06260"/>
<dbReference type="AlphaFoldDB" id="A0A0D2A7C4"/>
<feature type="compositionally biased region" description="Polar residues" evidence="1">
    <location>
        <begin position="400"/>
        <end position="412"/>
    </location>
</feature>
<dbReference type="Proteomes" id="UP000053259">
    <property type="component" value="Unassembled WGS sequence"/>
</dbReference>
<evidence type="ECO:0000259" key="2">
    <source>
        <dbReference type="Pfam" id="PF23865"/>
    </source>
</evidence>
<dbReference type="OrthoDB" id="5382170at2759"/>
<dbReference type="InParanoid" id="A0A0D2A7C4"/>
<keyword evidence="4" id="KW-1185">Reference proteome</keyword>
<organism evidence="3 4">
    <name type="scientific">Verruconis gallopava</name>
    <dbReference type="NCBI Taxonomy" id="253628"/>
    <lineage>
        <taxon>Eukaryota</taxon>
        <taxon>Fungi</taxon>
        <taxon>Dikarya</taxon>
        <taxon>Ascomycota</taxon>
        <taxon>Pezizomycotina</taxon>
        <taxon>Dothideomycetes</taxon>
        <taxon>Pleosporomycetidae</taxon>
        <taxon>Venturiales</taxon>
        <taxon>Sympoventuriaceae</taxon>
        <taxon>Verruconis</taxon>
    </lineage>
</organism>
<name>A0A0D2A7C4_9PEZI</name>